<dbReference type="PIRSF" id="PIRSF003085">
    <property type="entry name" value="CMAS"/>
    <property type="match status" value="1"/>
</dbReference>
<dbReference type="Gene3D" id="3.40.50.150">
    <property type="entry name" value="Vaccinia Virus protein VP39"/>
    <property type="match status" value="1"/>
</dbReference>
<proteinExistence type="inferred from homology"/>
<feature type="region of interest" description="Disordered" evidence="6">
    <location>
        <begin position="1"/>
        <end position="33"/>
    </location>
</feature>
<reference evidence="7 8" key="1">
    <citation type="submission" date="2024-09" db="EMBL/GenBank/DDBJ databases">
        <authorList>
            <person name="Lee S.D."/>
        </authorList>
    </citation>
    <scope>NUCLEOTIDE SEQUENCE [LARGE SCALE GENOMIC DNA]</scope>
    <source>
        <strain evidence="7 8">N8-3</strain>
    </source>
</reference>
<keyword evidence="5" id="KW-0443">Lipid metabolism</keyword>
<organism evidence="7 8">
    <name type="scientific">Streptacidiphilus cavernicola</name>
    <dbReference type="NCBI Taxonomy" id="3342716"/>
    <lineage>
        <taxon>Bacteria</taxon>
        <taxon>Bacillati</taxon>
        <taxon>Actinomycetota</taxon>
        <taxon>Actinomycetes</taxon>
        <taxon>Kitasatosporales</taxon>
        <taxon>Streptomycetaceae</taxon>
        <taxon>Streptacidiphilus</taxon>
    </lineage>
</organism>
<protein>
    <submittedName>
        <fullName evidence="7">Class I SAM-dependent methyltransferase</fullName>
        <ecNumber evidence="7">2.1.1.-</ecNumber>
    </submittedName>
</protein>
<evidence type="ECO:0000256" key="6">
    <source>
        <dbReference type="SAM" id="MobiDB-lite"/>
    </source>
</evidence>
<dbReference type="InterPro" id="IPR003333">
    <property type="entry name" value="CMAS"/>
</dbReference>
<comment type="similarity">
    <text evidence="1">Belongs to the CFA/CMAS family.</text>
</comment>
<evidence type="ECO:0000256" key="1">
    <source>
        <dbReference type="ARBA" id="ARBA00010815"/>
    </source>
</evidence>
<dbReference type="EC" id="2.1.1.-" evidence="7"/>
<keyword evidence="2 7" id="KW-0489">Methyltransferase</keyword>
<sequence length="442" mass="49086">MTQPSTRPTARTSTAPVPSAPRHHPDPQRWPDVATVPTSAVRALVARALLRSVARRVGLRVELPDGGLLTRTAPPDGAPVLRLRDPDAFFHRLGAGGLIGFGESYQAEEWDSPDLIAMLTALASSAQTLVPPRLQWLRRWFTARQPLEQLGTPENARRNIQSHYDLSNDLFALFLDPTMTYSSAVFPSDPGGEPLASWELLERAQHRKIDRLLDLAGVRRGSRVLEIGTGWGELALRAAARGAEVVTLTLSEEQKQLAEQRIAEAGHAALVDVRLCDYRSATGSYDAVVSVEMVEAVGRRYWPAYFSTLDRVLAPGGRIALQAITMPHDRMLASEHTFTWIQKYIFPGGLLPSVEAVQETLAAHTGLQLTERQGYGRHYAETLRLWRERFAARAGEVDALGFDGVFRRMWSLYLGYSEAGFRSGYLDVQQLLLTRTGEDQQR</sequence>
<gene>
    <name evidence="7" type="ORF">ACEZDE_03860</name>
</gene>
<name>A0ABV6VPV4_9ACTN</name>
<keyword evidence="4" id="KW-0949">S-adenosyl-L-methionine</keyword>
<evidence type="ECO:0000313" key="8">
    <source>
        <dbReference type="Proteomes" id="UP001592531"/>
    </source>
</evidence>
<dbReference type="CDD" id="cd02440">
    <property type="entry name" value="AdoMet_MTases"/>
    <property type="match status" value="1"/>
</dbReference>
<feature type="compositionally biased region" description="Polar residues" evidence="6">
    <location>
        <begin position="1"/>
        <end position="16"/>
    </location>
</feature>
<dbReference type="PANTHER" id="PTHR43667:SF2">
    <property type="entry name" value="FATTY ACID C-METHYL TRANSFERASE"/>
    <property type="match status" value="1"/>
</dbReference>
<evidence type="ECO:0000256" key="3">
    <source>
        <dbReference type="ARBA" id="ARBA00022679"/>
    </source>
</evidence>
<accession>A0ABV6VPV4</accession>
<comment type="caution">
    <text evidence="7">The sequence shown here is derived from an EMBL/GenBank/DDBJ whole genome shotgun (WGS) entry which is preliminary data.</text>
</comment>
<keyword evidence="8" id="KW-1185">Reference proteome</keyword>
<dbReference type="SUPFAM" id="SSF53335">
    <property type="entry name" value="S-adenosyl-L-methionine-dependent methyltransferases"/>
    <property type="match status" value="1"/>
</dbReference>
<dbReference type="GO" id="GO:0008168">
    <property type="term" value="F:methyltransferase activity"/>
    <property type="evidence" value="ECO:0007669"/>
    <property type="project" value="UniProtKB-KW"/>
</dbReference>
<dbReference type="RefSeq" id="WP_380532080.1">
    <property type="nucleotide sequence ID" value="NZ_JBHFAB010000002.1"/>
</dbReference>
<dbReference type="InterPro" id="IPR029063">
    <property type="entry name" value="SAM-dependent_MTases_sf"/>
</dbReference>
<dbReference type="Proteomes" id="UP001592531">
    <property type="component" value="Unassembled WGS sequence"/>
</dbReference>
<evidence type="ECO:0000256" key="2">
    <source>
        <dbReference type="ARBA" id="ARBA00022603"/>
    </source>
</evidence>
<dbReference type="EMBL" id="JBHFAB010000002">
    <property type="protein sequence ID" value="MFC1415784.1"/>
    <property type="molecule type" value="Genomic_DNA"/>
</dbReference>
<dbReference type="InterPro" id="IPR050723">
    <property type="entry name" value="CFA/CMAS"/>
</dbReference>
<keyword evidence="3 7" id="KW-0808">Transferase</keyword>
<evidence type="ECO:0000313" key="7">
    <source>
        <dbReference type="EMBL" id="MFC1415784.1"/>
    </source>
</evidence>
<dbReference type="PANTHER" id="PTHR43667">
    <property type="entry name" value="CYCLOPROPANE-FATTY-ACYL-PHOSPHOLIPID SYNTHASE"/>
    <property type="match status" value="1"/>
</dbReference>
<evidence type="ECO:0000256" key="5">
    <source>
        <dbReference type="ARBA" id="ARBA00023098"/>
    </source>
</evidence>
<evidence type="ECO:0000256" key="4">
    <source>
        <dbReference type="ARBA" id="ARBA00022691"/>
    </source>
</evidence>
<dbReference type="Pfam" id="PF02353">
    <property type="entry name" value="CMAS"/>
    <property type="match status" value="1"/>
</dbReference>
<dbReference type="GO" id="GO:0032259">
    <property type="term" value="P:methylation"/>
    <property type="evidence" value="ECO:0007669"/>
    <property type="project" value="UniProtKB-KW"/>
</dbReference>